<protein>
    <submittedName>
        <fullName evidence="1">Uncharacterized protein</fullName>
    </submittedName>
</protein>
<evidence type="ECO:0000313" key="1">
    <source>
        <dbReference type="EMBL" id="JAH96795.1"/>
    </source>
</evidence>
<dbReference type="EMBL" id="GBXM01011782">
    <property type="protein sequence ID" value="JAH96795.1"/>
    <property type="molecule type" value="Transcribed_RNA"/>
</dbReference>
<accession>A0A0E9X4K8</accession>
<dbReference type="AlphaFoldDB" id="A0A0E9X4K8"/>
<proteinExistence type="predicted"/>
<reference evidence="1" key="2">
    <citation type="journal article" date="2015" name="Fish Shellfish Immunol.">
        <title>Early steps in the European eel (Anguilla anguilla)-Vibrio vulnificus interaction in the gills: Role of the RtxA13 toxin.</title>
        <authorList>
            <person name="Callol A."/>
            <person name="Pajuelo D."/>
            <person name="Ebbesson L."/>
            <person name="Teles M."/>
            <person name="MacKenzie S."/>
            <person name="Amaro C."/>
        </authorList>
    </citation>
    <scope>NUCLEOTIDE SEQUENCE</scope>
</reference>
<sequence>MGKSLVRTRFTLIFIKSICSFWGNPLYNYEVMCRVCRCNTGVERPWSTMSQNRGEKSVVFVDELWTKPAVLPARFHRAASLYFTSLRHGLFTLKRVTMFNKK</sequence>
<organism evidence="1">
    <name type="scientific">Anguilla anguilla</name>
    <name type="common">European freshwater eel</name>
    <name type="synonym">Muraena anguilla</name>
    <dbReference type="NCBI Taxonomy" id="7936"/>
    <lineage>
        <taxon>Eukaryota</taxon>
        <taxon>Metazoa</taxon>
        <taxon>Chordata</taxon>
        <taxon>Craniata</taxon>
        <taxon>Vertebrata</taxon>
        <taxon>Euteleostomi</taxon>
        <taxon>Actinopterygii</taxon>
        <taxon>Neopterygii</taxon>
        <taxon>Teleostei</taxon>
        <taxon>Anguilliformes</taxon>
        <taxon>Anguillidae</taxon>
        <taxon>Anguilla</taxon>
    </lineage>
</organism>
<name>A0A0E9X4K8_ANGAN</name>
<reference evidence="1" key="1">
    <citation type="submission" date="2014-11" db="EMBL/GenBank/DDBJ databases">
        <authorList>
            <person name="Amaro Gonzalez C."/>
        </authorList>
    </citation>
    <scope>NUCLEOTIDE SEQUENCE</scope>
</reference>